<dbReference type="GeneID" id="106464633"/>
<dbReference type="Gene3D" id="3.10.20.90">
    <property type="entry name" value="Phosphatidylinositol 3-kinase Catalytic Subunit, Chain A, domain 1"/>
    <property type="match status" value="1"/>
</dbReference>
<dbReference type="InterPro" id="IPR041207">
    <property type="entry name" value="NUB1_ubiquitin-like_dom"/>
</dbReference>
<name>A0ABM1SWS8_LIMPO</name>
<dbReference type="PANTHER" id="PTHR10677">
    <property type="entry name" value="UBIQUILIN"/>
    <property type="match status" value="1"/>
</dbReference>
<evidence type="ECO:0000313" key="5">
    <source>
        <dbReference type="RefSeq" id="XP_022248084.1"/>
    </source>
</evidence>
<keyword evidence="4" id="KW-1185">Reference proteome</keyword>
<dbReference type="SMART" id="SM00165">
    <property type="entry name" value="UBA"/>
    <property type="match status" value="1"/>
</dbReference>
<dbReference type="PROSITE" id="PS50030">
    <property type="entry name" value="UBA"/>
    <property type="match status" value="1"/>
</dbReference>
<evidence type="ECO:0000256" key="1">
    <source>
        <dbReference type="SAM" id="MobiDB-lite"/>
    </source>
</evidence>
<dbReference type="PANTHER" id="PTHR10677:SF25">
    <property type="entry name" value="UBIQUITIN-LIKE PROTEIN 7"/>
    <property type="match status" value="1"/>
</dbReference>
<dbReference type="InterPro" id="IPR029071">
    <property type="entry name" value="Ubiquitin-like_domsf"/>
</dbReference>
<evidence type="ECO:0000259" key="2">
    <source>
        <dbReference type="PROSITE" id="PS50030"/>
    </source>
</evidence>
<protein>
    <submittedName>
        <fullName evidence="5">Ubiquitin-like protein 7 isoform X1</fullName>
    </submittedName>
</protein>
<dbReference type="Proteomes" id="UP000694941">
    <property type="component" value="Unplaced"/>
</dbReference>
<dbReference type="SMART" id="SM00213">
    <property type="entry name" value="UBQ"/>
    <property type="match status" value="1"/>
</dbReference>
<dbReference type="InterPro" id="IPR000626">
    <property type="entry name" value="Ubiquitin-like_dom"/>
</dbReference>
<dbReference type="RefSeq" id="XP_022248084.1">
    <property type="nucleotide sequence ID" value="XM_022392376.1"/>
</dbReference>
<evidence type="ECO:0000313" key="4">
    <source>
        <dbReference type="Proteomes" id="UP000694941"/>
    </source>
</evidence>
<dbReference type="CDD" id="cd14326">
    <property type="entry name" value="UBA_UBL7"/>
    <property type="match status" value="1"/>
</dbReference>
<dbReference type="PROSITE" id="PS50053">
    <property type="entry name" value="UBIQUITIN_2"/>
    <property type="match status" value="1"/>
</dbReference>
<feature type="region of interest" description="Disordered" evidence="1">
    <location>
        <begin position="256"/>
        <end position="285"/>
    </location>
</feature>
<dbReference type="SUPFAM" id="SSF46934">
    <property type="entry name" value="UBA-like"/>
    <property type="match status" value="1"/>
</dbReference>
<dbReference type="Gene3D" id="1.10.8.10">
    <property type="entry name" value="DNA helicase RuvA subunit, C-terminal domain"/>
    <property type="match status" value="1"/>
</dbReference>
<reference evidence="5" key="1">
    <citation type="submission" date="2025-08" db="UniProtKB">
        <authorList>
            <consortium name="RefSeq"/>
        </authorList>
    </citation>
    <scope>IDENTIFICATION</scope>
    <source>
        <tissue evidence="5">Muscle</tissue>
    </source>
</reference>
<dbReference type="Pfam" id="PF18037">
    <property type="entry name" value="Ubiquitin_5"/>
    <property type="match status" value="1"/>
</dbReference>
<dbReference type="InterPro" id="IPR047878">
    <property type="entry name" value="UBL7_UBA"/>
</dbReference>
<accession>A0ABM1SWS8</accession>
<gene>
    <name evidence="5" type="primary">LOC106464633</name>
</gene>
<sequence>MAMLYVKSRSKENGKNFEKNKFTGINLSSSVEKFKENVASKLNLKPFDIELICFGKCLKSEETLESCGLKHGMTVYILPKQHPDPEKSHEELSQKEIRSRVSTLKSALGNLVLKNMLRQLSKPEVIENIVVTNPGLADDPVAIAILQDPDMLVQLSFPDNIKKLVENHPSLPEAVAQVAAAFQEDNASGQMAMDTLQSAVSYSLDALSDDEDMENDHDRFNEAANFLTGRGLSGLGQVPITSNDLASALATLASTPSRQGDVGYGSQPSTSTSTPRQGTPSTSQGVITPEMFNHAMQQALGVVRHTTNMESQLQQLRDMGISDDSISLRALHTTGGDVQAALELIFGDLGEGGSQNSV</sequence>
<feature type="domain" description="Ubiquitin-like" evidence="3">
    <location>
        <begin position="2"/>
        <end position="81"/>
    </location>
</feature>
<dbReference type="InterPro" id="IPR015496">
    <property type="entry name" value="Ubiquilin"/>
</dbReference>
<feature type="compositionally biased region" description="Low complexity" evidence="1">
    <location>
        <begin position="264"/>
        <end position="284"/>
    </location>
</feature>
<proteinExistence type="predicted"/>
<feature type="domain" description="UBA" evidence="2">
    <location>
        <begin position="307"/>
        <end position="348"/>
    </location>
</feature>
<dbReference type="InterPro" id="IPR009060">
    <property type="entry name" value="UBA-like_sf"/>
</dbReference>
<dbReference type="SUPFAM" id="SSF54236">
    <property type="entry name" value="Ubiquitin-like"/>
    <property type="match status" value="1"/>
</dbReference>
<evidence type="ECO:0000259" key="3">
    <source>
        <dbReference type="PROSITE" id="PS50053"/>
    </source>
</evidence>
<dbReference type="InterPro" id="IPR015940">
    <property type="entry name" value="UBA"/>
</dbReference>
<organism evidence="4 5">
    <name type="scientific">Limulus polyphemus</name>
    <name type="common">Atlantic horseshoe crab</name>
    <dbReference type="NCBI Taxonomy" id="6850"/>
    <lineage>
        <taxon>Eukaryota</taxon>
        <taxon>Metazoa</taxon>
        <taxon>Ecdysozoa</taxon>
        <taxon>Arthropoda</taxon>
        <taxon>Chelicerata</taxon>
        <taxon>Merostomata</taxon>
        <taxon>Xiphosura</taxon>
        <taxon>Limulidae</taxon>
        <taxon>Limulus</taxon>
    </lineage>
</organism>